<dbReference type="Pfam" id="PF00755">
    <property type="entry name" value="Carn_acyltransf"/>
    <property type="match status" value="1"/>
</dbReference>
<dbReference type="GO" id="GO:0004092">
    <property type="term" value="F:carnitine O-acetyltransferase activity"/>
    <property type="evidence" value="ECO:0007669"/>
    <property type="project" value="UniProtKB-EC"/>
</dbReference>
<dbReference type="InterPro" id="IPR039551">
    <property type="entry name" value="Cho/carn_acyl_trans"/>
</dbReference>
<evidence type="ECO:0000256" key="13">
    <source>
        <dbReference type="ARBA" id="ARBA00023315"/>
    </source>
</evidence>
<feature type="region of interest" description="Disordered" evidence="20">
    <location>
        <begin position="1"/>
        <end position="43"/>
    </location>
</feature>
<keyword evidence="9" id="KW-0443">Lipid metabolism</keyword>
<evidence type="ECO:0000256" key="12">
    <source>
        <dbReference type="ARBA" id="ARBA00023140"/>
    </source>
</evidence>
<evidence type="ECO:0000256" key="5">
    <source>
        <dbReference type="ARBA" id="ARBA00022679"/>
    </source>
</evidence>
<evidence type="ECO:0000313" key="23">
    <source>
        <dbReference type="Proteomes" id="UP001216150"/>
    </source>
</evidence>
<keyword evidence="12" id="KW-0576">Peroxisome</keyword>
<name>A0AAD6E233_9EURO</name>
<dbReference type="AlphaFoldDB" id="A0AAD6E233"/>
<comment type="similarity">
    <text evidence="3 19">Belongs to the carnitine/choline acetyltransferase family.</text>
</comment>
<feature type="active site" description="Proton acceptor" evidence="18">
    <location>
        <position position="329"/>
    </location>
</feature>
<dbReference type="GO" id="GO:0005777">
    <property type="term" value="C:peroxisome"/>
    <property type="evidence" value="ECO:0007669"/>
    <property type="project" value="UniProtKB-SubCell"/>
</dbReference>
<evidence type="ECO:0000256" key="8">
    <source>
        <dbReference type="ARBA" id="ARBA00022946"/>
    </source>
</evidence>
<dbReference type="PANTHER" id="PTHR22589">
    <property type="entry name" value="CARNITINE O-ACYLTRANSFERASE"/>
    <property type="match status" value="1"/>
</dbReference>
<dbReference type="EMBL" id="JAQJAC010000001">
    <property type="protein sequence ID" value="KAJ5599094.1"/>
    <property type="molecule type" value="Genomic_DNA"/>
</dbReference>
<keyword evidence="8" id="KW-0809">Transit peptide</keyword>
<evidence type="ECO:0000256" key="18">
    <source>
        <dbReference type="PIRSR" id="PIRSR600542-1"/>
    </source>
</evidence>
<organism evidence="22 23">
    <name type="scientific">Penicillium hetheringtonii</name>
    <dbReference type="NCBI Taxonomy" id="911720"/>
    <lineage>
        <taxon>Eukaryota</taxon>
        <taxon>Fungi</taxon>
        <taxon>Dikarya</taxon>
        <taxon>Ascomycota</taxon>
        <taxon>Pezizomycotina</taxon>
        <taxon>Eurotiomycetes</taxon>
        <taxon>Eurotiomycetidae</taxon>
        <taxon>Eurotiales</taxon>
        <taxon>Aspergillaceae</taxon>
        <taxon>Penicillium</taxon>
    </lineage>
</organism>
<evidence type="ECO:0000256" key="3">
    <source>
        <dbReference type="ARBA" id="ARBA00005232"/>
    </source>
</evidence>
<evidence type="ECO:0000256" key="15">
    <source>
        <dbReference type="ARBA" id="ARBA00053195"/>
    </source>
</evidence>
<keyword evidence="5 19" id="KW-0808">Transferase</keyword>
<dbReference type="Gene3D" id="3.30.559.70">
    <property type="entry name" value="Choline/Carnitine o-acyltransferase, domain 2"/>
    <property type="match status" value="1"/>
</dbReference>
<reference evidence="22 23" key="1">
    <citation type="journal article" date="2023" name="IMA Fungus">
        <title>Comparative genomic study of the Penicillium genus elucidates a diverse pangenome and 15 lateral gene transfer events.</title>
        <authorList>
            <person name="Petersen C."/>
            <person name="Sorensen T."/>
            <person name="Nielsen M.R."/>
            <person name="Sondergaard T.E."/>
            <person name="Sorensen J.L."/>
            <person name="Fitzpatrick D.A."/>
            <person name="Frisvad J.C."/>
            <person name="Nielsen K.L."/>
        </authorList>
    </citation>
    <scope>NUCLEOTIDE SEQUENCE [LARGE SCALE GENOMIC DNA]</scope>
    <source>
        <strain evidence="22 23">IBT 29057</strain>
    </source>
</reference>
<evidence type="ECO:0000256" key="4">
    <source>
        <dbReference type="ARBA" id="ARBA00022448"/>
    </source>
</evidence>
<dbReference type="Gene3D" id="3.30.559.10">
    <property type="entry name" value="Chloramphenicol acetyltransferase-like domain"/>
    <property type="match status" value="1"/>
</dbReference>
<evidence type="ECO:0000256" key="17">
    <source>
        <dbReference type="ARBA" id="ARBA00073438"/>
    </source>
</evidence>
<dbReference type="PROSITE" id="PS00440">
    <property type="entry name" value="ACYLTRANSF_C_2"/>
    <property type="match status" value="1"/>
</dbReference>
<comment type="catalytic activity">
    <reaction evidence="14">
        <text>(R)-carnitine + acetyl-CoA = O-acetyl-(R)-carnitine + CoA</text>
        <dbReference type="Rhea" id="RHEA:21136"/>
        <dbReference type="ChEBI" id="CHEBI:16347"/>
        <dbReference type="ChEBI" id="CHEBI:57287"/>
        <dbReference type="ChEBI" id="CHEBI:57288"/>
        <dbReference type="ChEBI" id="CHEBI:57589"/>
        <dbReference type="EC" id="2.3.1.7"/>
    </reaction>
</comment>
<evidence type="ECO:0000313" key="22">
    <source>
        <dbReference type="EMBL" id="KAJ5599094.1"/>
    </source>
</evidence>
<comment type="subcellular location">
    <subcellularLocation>
        <location evidence="2">Mitochondrion inner membrane</location>
        <topology evidence="2">Peripheral membrane protein</topology>
        <orientation evidence="2">Matrix side</orientation>
    </subcellularLocation>
    <subcellularLocation>
        <location evidence="1">Peroxisome</location>
    </subcellularLocation>
</comment>
<keyword evidence="23" id="KW-1185">Reference proteome</keyword>
<evidence type="ECO:0000256" key="11">
    <source>
        <dbReference type="ARBA" id="ARBA00023136"/>
    </source>
</evidence>
<dbReference type="InterPro" id="IPR042231">
    <property type="entry name" value="Cho/carn_acyl_trans_2"/>
</dbReference>
<comment type="caution">
    <text evidence="22">The sequence shown here is derived from an EMBL/GenBank/DDBJ whole genome shotgun (WGS) entry which is preliminary data.</text>
</comment>
<evidence type="ECO:0000256" key="14">
    <source>
        <dbReference type="ARBA" id="ARBA00052702"/>
    </source>
</evidence>
<sequence>MFAASARSRLSTLSRPRLPPTSLLTRSTPAMAPRRQASSVPEGYKEDLSKGKMLRFEDSLPHLPVPSLEETGRRYLKSVHPLVSTSEFENTKKAVEAFIRPGGEGEPLQNRLLERAANPKIKNWIAEWWNEAAYLGYRDPVIPYSTLEFKAEVDAGSLEPEYMRGQPMAMSSYEYMFNCCRIPADPSDFPRKFSAAENQHIVVVRKNQFFKVPIVLNGQALNVSELQQQFQRIIDIAQPAPPVGVLTVADRDHWTAARKKLVAADPANEQALKDIESSGFVICLDDAKPVTLEERAHQYWHGDGANRWFDKPLQFIVNDNGTAGFMGEHSMMDGTPTHRLNDHVNNLIFNKKIDLSAKSLRANLPDPKPITFHLNEETNEAIDVAAQYHRKQIASHELVVQAFQGYGKGLIKKFKCSPDAYVQMLIQLAYFKMYGKNRPTYESASTRKFQEGRTETTRTVSDESTAFCKAHHDPEVPREEVVKLFRAALAQHTKYTMDASDGRGVDRHLFGLKKLLQPGEKLPALYEDPAFSYSGSWYISSSQLSSEYFNGYGWSQVIDDGFGIAYMINENSLNFNIVCKRLGAHRMSYFLNEAATEMRDLLMPDLAAQAEKAKL</sequence>
<keyword evidence="11" id="KW-0472">Membrane</keyword>
<comment type="function">
    <text evidence="15">Carnitine acetylase is specific for short chain fatty acids. Carnitine acetylase seems to affect the flux through the pyruvate dehydrogenase complex. It may be involved as well in the transport of acetyl-CoA into mitochondria.</text>
</comment>
<dbReference type="EC" id="2.3.1.7" evidence="16"/>
<protein>
    <recommendedName>
        <fullName evidence="17">Carnitine O-acetyltransferase, mitochondrial</fullName>
        <ecNumber evidence="16">2.3.1.7</ecNumber>
    </recommendedName>
</protein>
<dbReference type="SUPFAM" id="SSF52777">
    <property type="entry name" value="CoA-dependent acyltransferases"/>
    <property type="match status" value="2"/>
</dbReference>
<dbReference type="PANTHER" id="PTHR22589:SF103">
    <property type="entry name" value="CARNITINE O-ACETYL-TRANSFERASE, ISOFORM A-RELATED"/>
    <property type="match status" value="1"/>
</dbReference>
<dbReference type="InterPro" id="IPR000542">
    <property type="entry name" value="Carn_acyl_trans"/>
</dbReference>
<dbReference type="FunFam" id="3.30.559.70:FF:000007">
    <property type="entry name" value="Carnitine O-acetyltransferase, mitochondrial"/>
    <property type="match status" value="1"/>
</dbReference>
<keyword evidence="7" id="KW-0276">Fatty acid metabolism</keyword>
<evidence type="ECO:0000256" key="2">
    <source>
        <dbReference type="ARBA" id="ARBA00004443"/>
    </source>
</evidence>
<feature type="compositionally biased region" description="Low complexity" evidence="20">
    <location>
        <begin position="1"/>
        <end position="30"/>
    </location>
</feature>
<keyword evidence="13 19" id="KW-0012">Acyltransferase</keyword>
<evidence type="ECO:0000256" key="1">
    <source>
        <dbReference type="ARBA" id="ARBA00004275"/>
    </source>
</evidence>
<evidence type="ECO:0000256" key="10">
    <source>
        <dbReference type="ARBA" id="ARBA00023128"/>
    </source>
</evidence>
<evidence type="ECO:0000259" key="21">
    <source>
        <dbReference type="Pfam" id="PF00755"/>
    </source>
</evidence>
<evidence type="ECO:0000256" key="19">
    <source>
        <dbReference type="RuleBase" id="RU003801"/>
    </source>
</evidence>
<dbReference type="GO" id="GO:0009437">
    <property type="term" value="P:carnitine metabolic process"/>
    <property type="evidence" value="ECO:0007669"/>
    <property type="project" value="TreeGrafter"/>
</dbReference>
<dbReference type="Proteomes" id="UP001216150">
    <property type="component" value="Unassembled WGS sequence"/>
</dbReference>
<feature type="domain" description="Choline/carnitine acyltransferase" evidence="21">
    <location>
        <begin position="144"/>
        <end position="588"/>
    </location>
</feature>
<evidence type="ECO:0000256" key="16">
    <source>
        <dbReference type="ARBA" id="ARBA00066910"/>
    </source>
</evidence>
<gene>
    <name evidence="22" type="ORF">N7450_000161</name>
</gene>
<dbReference type="Gene3D" id="1.10.275.20">
    <property type="entry name" value="Choline/Carnitine o-acyltransferase"/>
    <property type="match status" value="1"/>
</dbReference>
<keyword evidence="10" id="KW-0496">Mitochondrion</keyword>
<evidence type="ECO:0000256" key="7">
    <source>
        <dbReference type="ARBA" id="ARBA00022832"/>
    </source>
</evidence>
<evidence type="ECO:0000256" key="20">
    <source>
        <dbReference type="SAM" id="MobiDB-lite"/>
    </source>
</evidence>
<evidence type="ECO:0000256" key="9">
    <source>
        <dbReference type="ARBA" id="ARBA00023098"/>
    </source>
</evidence>
<dbReference type="GO" id="GO:0005743">
    <property type="term" value="C:mitochondrial inner membrane"/>
    <property type="evidence" value="ECO:0007669"/>
    <property type="project" value="UniProtKB-SubCell"/>
</dbReference>
<proteinExistence type="inferred from homology"/>
<accession>A0AAD6E233</accession>
<evidence type="ECO:0000256" key="6">
    <source>
        <dbReference type="ARBA" id="ARBA00022792"/>
    </source>
</evidence>
<keyword evidence="6" id="KW-0999">Mitochondrion inner membrane</keyword>
<keyword evidence="4" id="KW-0813">Transport</keyword>
<dbReference type="GO" id="GO:0006631">
    <property type="term" value="P:fatty acid metabolic process"/>
    <property type="evidence" value="ECO:0007669"/>
    <property type="project" value="UniProtKB-KW"/>
</dbReference>
<dbReference type="InterPro" id="IPR023213">
    <property type="entry name" value="CAT-like_dom_sf"/>
</dbReference>
<dbReference type="InterPro" id="IPR042572">
    <property type="entry name" value="Carn_acyl_trans_N"/>
</dbReference>